<dbReference type="GO" id="GO:0008859">
    <property type="term" value="F:exoribonuclease II activity"/>
    <property type="evidence" value="ECO:0007669"/>
    <property type="project" value="UniProtKB-UniRule"/>
</dbReference>
<comment type="catalytic activity">
    <reaction evidence="1 8">
        <text>Exonucleolytic cleavage in the 3'- to 5'-direction to yield nucleoside 5'-phosphates.</text>
        <dbReference type="EC" id="3.1.13.1"/>
    </reaction>
</comment>
<dbReference type="AlphaFoldDB" id="A0AAE9YUS5"/>
<dbReference type="EC" id="3.1.13.1" evidence="8"/>
<dbReference type="GO" id="GO:0005829">
    <property type="term" value="C:cytosol"/>
    <property type="evidence" value="ECO:0007669"/>
    <property type="project" value="TreeGrafter"/>
</dbReference>
<dbReference type="GO" id="GO:0003723">
    <property type="term" value="F:RNA binding"/>
    <property type="evidence" value="ECO:0007669"/>
    <property type="project" value="UniProtKB-UniRule"/>
</dbReference>
<comment type="subcellular location">
    <subcellularLocation>
        <location evidence="2 8">Cytoplasm</location>
    </subcellularLocation>
</comment>
<dbReference type="KEGG" id="tact:SG35_010155"/>
<dbReference type="PANTHER" id="PTHR23355:SF9">
    <property type="entry name" value="DIS3-LIKE EXONUCLEASE 2"/>
    <property type="match status" value="1"/>
</dbReference>
<name>A0AAE9YUS5_9GAMM</name>
<evidence type="ECO:0000256" key="3">
    <source>
        <dbReference type="ARBA" id="ARBA00022490"/>
    </source>
</evidence>
<evidence type="ECO:0000256" key="6">
    <source>
        <dbReference type="ARBA" id="ARBA00022839"/>
    </source>
</evidence>
<evidence type="ECO:0000259" key="9">
    <source>
        <dbReference type="PROSITE" id="PS50126"/>
    </source>
</evidence>
<accession>A0AAE9YUS5</accession>
<dbReference type="PROSITE" id="PS50126">
    <property type="entry name" value="S1"/>
    <property type="match status" value="1"/>
</dbReference>
<dbReference type="SMART" id="SM00357">
    <property type="entry name" value="CSP"/>
    <property type="match status" value="1"/>
</dbReference>
<dbReference type="SUPFAM" id="SSF50249">
    <property type="entry name" value="Nucleic acid-binding proteins"/>
    <property type="match status" value="3"/>
</dbReference>
<dbReference type="Gene3D" id="2.40.50.140">
    <property type="entry name" value="Nucleic acid-binding proteins"/>
    <property type="match status" value="2"/>
</dbReference>
<dbReference type="InterPro" id="IPR004476">
    <property type="entry name" value="RNase_II/RNase_R"/>
</dbReference>
<keyword evidence="3 8" id="KW-0963">Cytoplasm</keyword>
<reference evidence="10 11" key="2">
    <citation type="journal article" date="2022" name="Mar. Drugs">
        <title>Bioassay-Guided Fractionation Leads to the Detection of Cholic Acid Generated by the Rare Thalassomonas sp.</title>
        <authorList>
            <person name="Pheiffer F."/>
            <person name="Schneider Y.K."/>
            <person name="Hansen E.H."/>
            <person name="Andersen J.H."/>
            <person name="Isaksson J."/>
            <person name="Busche T."/>
            <person name="R C."/>
            <person name="Kalinowski J."/>
            <person name="Zyl L.V."/>
            <person name="Trindade M."/>
        </authorList>
    </citation>
    <scope>NUCLEOTIDE SEQUENCE [LARGE SCALE GENOMIC DNA]</scope>
    <source>
        <strain evidence="10 11">A5K-106</strain>
    </source>
</reference>
<comment type="similarity">
    <text evidence="8">Belongs to the RNR ribonuclease family. RNase R subfamily.</text>
</comment>
<dbReference type="Pfam" id="PF00575">
    <property type="entry name" value="S1"/>
    <property type="match status" value="1"/>
</dbReference>
<evidence type="ECO:0000256" key="1">
    <source>
        <dbReference type="ARBA" id="ARBA00001849"/>
    </source>
</evidence>
<keyword evidence="6 8" id="KW-0269">Exonuclease</keyword>
<dbReference type="NCBIfam" id="TIGR02063">
    <property type="entry name" value="RNase_R"/>
    <property type="match status" value="1"/>
</dbReference>
<keyword evidence="7 8" id="KW-0694">RNA-binding</keyword>
<evidence type="ECO:0000256" key="5">
    <source>
        <dbReference type="ARBA" id="ARBA00022801"/>
    </source>
</evidence>
<organism evidence="10 11">
    <name type="scientific">Thalassomonas actiniarum</name>
    <dbReference type="NCBI Taxonomy" id="485447"/>
    <lineage>
        <taxon>Bacteria</taxon>
        <taxon>Pseudomonadati</taxon>
        <taxon>Pseudomonadota</taxon>
        <taxon>Gammaproteobacteria</taxon>
        <taxon>Alteromonadales</taxon>
        <taxon>Colwelliaceae</taxon>
        <taxon>Thalassomonas</taxon>
    </lineage>
</organism>
<dbReference type="InterPro" id="IPR012340">
    <property type="entry name" value="NA-bd_OB-fold"/>
</dbReference>
<dbReference type="GO" id="GO:0006402">
    <property type="term" value="P:mRNA catabolic process"/>
    <property type="evidence" value="ECO:0007669"/>
    <property type="project" value="TreeGrafter"/>
</dbReference>
<evidence type="ECO:0000256" key="2">
    <source>
        <dbReference type="ARBA" id="ARBA00004496"/>
    </source>
</evidence>
<dbReference type="HAMAP" id="MF_01895">
    <property type="entry name" value="RNase_R"/>
    <property type="match status" value="1"/>
</dbReference>
<gene>
    <name evidence="8 10" type="primary">rnr</name>
    <name evidence="10" type="ORF">SG35_010155</name>
</gene>
<dbReference type="Pfam" id="PF17876">
    <property type="entry name" value="CSD2"/>
    <property type="match status" value="1"/>
</dbReference>
<reference evidence="10 11" key="1">
    <citation type="journal article" date="2015" name="Genome Announc.">
        <title>Draft Genome Sequences of Marine Isolates of Thalassomonas viridans and Thalassomonas actiniarum.</title>
        <authorList>
            <person name="Olonade I."/>
            <person name="van Zyl L.J."/>
            <person name="Trindade M."/>
        </authorList>
    </citation>
    <scope>NUCLEOTIDE SEQUENCE [LARGE SCALE GENOMIC DNA]</scope>
    <source>
        <strain evidence="10 11">A5K-106</strain>
    </source>
</reference>
<dbReference type="NCBIfam" id="TIGR00358">
    <property type="entry name" value="3_prime_RNase"/>
    <property type="match status" value="1"/>
</dbReference>
<dbReference type="InterPro" id="IPR013223">
    <property type="entry name" value="RNase_B_OB_dom"/>
</dbReference>
<evidence type="ECO:0000313" key="10">
    <source>
        <dbReference type="EMBL" id="WDE00952.1"/>
    </source>
</evidence>
<sequence length="776" mass="87733">MILASNPAINAVDTQIHSHPIPNREHILNLLKKHGSPLNRKQLAVRMMLSGKEEQEGLRRRLRAMERDGQITFDHNTGYKVLSQDDMISGRVIGHRDGFGFLARDNGGDDLLLSQRDMMLVFDGDRVQVRISGTDRRGREKATLIKVIERNTSQVVGKLSIDNGNYFIRPENSRIAQEIDIDKKQLMAAKEGQYVVVTITDYPCHQYRAFGNVTEVLGNERAPGMEIDLAIREHKIPHVWPEEVIKAASTMGNEVAESDKLHRVDLRALPFVTIDGEDAKDFDDAVYCAPQNKGWRLWVAIADVSHYVTPESALDKEAQTRGTSVYFPGHVVPMLPEVLSNGLCSLKPKVDRLALVCEMQINALGKMTSYQFSEAVIHSHARLTYNQVNAMLITPDHKLDPLVKREHAAFIPHMRELHQLYGVLSRARTTRGSIDFDTKEVQFQFNKERKVDKILPVERNDAHKLIEECMLCANVATARFLEKLKLPALYRNHNGPQGKKLKSLRAFLGEKRLNLSGGKKPAPVHYDRLLRSLGKRSDASVIQSMMLRSLSQAEYSPDNIGHFGLAYSAYAHFTSPIRRYPDLLIHRAIRSVIRGQESGGKIRRALKSVTGIGGDPVQRVYSANPLDAQKSYPYDRERMEAFATHCSQLSRRADKASWDVDAWLKCDYMRDTIGDTFTGVITTVTPFGLFVELEDTKVEGLIHINALNNDSYHFDEIKQSLKGERTNASYAIGDTVQVRVAQVDMEQRKIGFEFAGLTDSQKRTKKIKKHTKSYSR</sequence>
<dbReference type="InterPro" id="IPR001900">
    <property type="entry name" value="RNase_II/R"/>
</dbReference>
<protein>
    <recommendedName>
        <fullName evidence="8">Ribonuclease R</fullName>
        <shortName evidence="8">RNase R</shortName>
        <ecNumber evidence="8">3.1.13.1</ecNumber>
    </recommendedName>
</protein>
<feature type="domain" description="S1 motif" evidence="9">
    <location>
        <begin position="674"/>
        <end position="755"/>
    </location>
</feature>
<dbReference type="InterPro" id="IPR050180">
    <property type="entry name" value="RNR_Ribonuclease"/>
</dbReference>
<evidence type="ECO:0000256" key="8">
    <source>
        <dbReference type="HAMAP-Rule" id="MF_01895"/>
    </source>
</evidence>
<dbReference type="RefSeq" id="WP_063888701.1">
    <property type="nucleotide sequence ID" value="NZ_CP059735.1"/>
</dbReference>
<dbReference type="InterPro" id="IPR011805">
    <property type="entry name" value="RNase_R"/>
</dbReference>
<dbReference type="CDD" id="cd04471">
    <property type="entry name" value="S1_RNase_R"/>
    <property type="match status" value="1"/>
</dbReference>
<dbReference type="InterPro" id="IPR003029">
    <property type="entry name" value="S1_domain"/>
</dbReference>
<dbReference type="Pfam" id="PF08206">
    <property type="entry name" value="OB_RNB"/>
    <property type="match status" value="1"/>
</dbReference>
<keyword evidence="4 8" id="KW-0540">Nuclease</keyword>
<dbReference type="SMART" id="SM00316">
    <property type="entry name" value="S1"/>
    <property type="match status" value="2"/>
</dbReference>
<dbReference type="SMART" id="SM00955">
    <property type="entry name" value="RNB"/>
    <property type="match status" value="1"/>
</dbReference>
<dbReference type="InterPro" id="IPR011129">
    <property type="entry name" value="CSD"/>
</dbReference>
<evidence type="ECO:0000256" key="7">
    <source>
        <dbReference type="ARBA" id="ARBA00022884"/>
    </source>
</evidence>
<dbReference type="PANTHER" id="PTHR23355">
    <property type="entry name" value="RIBONUCLEASE"/>
    <property type="match status" value="1"/>
</dbReference>
<proteinExistence type="inferred from homology"/>
<keyword evidence="5 8" id="KW-0378">Hydrolase</keyword>
<keyword evidence="11" id="KW-1185">Reference proteome</keyword>
<dbReference type="InterPro" id="IPR022966">
    <property type="entry name" value="RNase_II/R_CS"/>
</dbReference>
<dbReference type="InterPro" id="IPR013668">
    <property type="entry name" value="RNase_R_HTH_12"/>
</dbReference>
<dbReference type="Pfam" id="PF08461">
    <property type="entry name" value="WHD_RNase_R"/>
    <property type="match status" value="1"/>
</dbReference>
<evidence type="ECO:0000256" key="4">
    <source>
        <dbReference type="ARBA" id="ARBA00022722"/>
    </source>
</evidence>
<dbReference type="Proteomes" id="UP000032568">
    <property type="component" value="Chromosome"/>
</dbReference>
<dbReference type="Pfam" id="PF00773">
    <property type="entry name" value="RNB"/>
    <property type="match status" value="1"/>
</dbReference>
<comment type="function">
    <text evidence="8">3'-5' exoribonuclease that releases 5'-nucleoside monophosphates and is involved in maturation of structured RNAs.</text>
</comment>
<dbReference type="InterPro" id="IPR040476">
    <property type="entry name" value="CSD2"/>
</dbReference>
<dbReference type="PROSITE" id="PS01175">
    <property type="entry name" value="RIBONUCLEASE_II"/>
    <property type="match status" value="1"/>
</dbReference>
<dbReference type="EMBL" id="CP059735">
    <property type="protein sequence ID" value="WDE00952.1"/>
    <property type="molecule type" value="Genomic_DNA"/>
</dbReference>
<evidence type="ECO:0000313" key="11">
    <source>
        <dbReference type="Proteomes" id="UP000032568"/>
    </source>
</evidence>